<feature type="compositionally biased region" description="Low complexity" evidence="3">
    <location>
        <begin position="41"/>
        <end position="50"/>
    </location>
</feature>
<keyword evidence="4" id="KW-1133">Transmembrane helix</keyword>
<evidence type="ECO:0000256" key="4">
    <source>
        <dbReference type="SAM" id="Phobius"/>
    </source>
</evidence>
<sequence>MTPPSADPPAPTSTETATTETGGAAILWRMGASGRRGMGSGCSRSSVAGGSRAGRRRQGRRGWRGGLRWSGPCREGTGMGRTCDNVGNATYNGDCCKGRLCKKKVIVAVGLLVTVIFAAAATACYFLLRYTPNERYRYDPEQSCLPKILAKARQTRVFTYQELNEATKGFNQDQKLVDIANESVHPGVLSDGSLVTVQRIRCQTKQNLNQILDRVEILSRNSHQNIAKIIGCCISSGHNLLLVHESFPNGALKDLLQPGRENGPLNWYRRINIATEVASGLAHFQSKISSSIKPHSLKSSDIYILPDYSVKIASFRLIDTVSTQVSHGADVVHNFGLILLELIVGTKCESIEEMILDKIKDRKFHEIADPCLRFEEQLPVQCEQIEKLAIFAVHCLSRRGLCMVAAAKEFIHIVNDNMAGSTSSEPSLENTFSNSSLLQMISMSPDVLHVH</sequence>
<evidence type="ECO:0000256" key="1">
    <source>
        <dbReference type="ARBA" id="ARBA00022741"/>
    </source>
</evidence>
<keyword evidence="2" id="KW-0067">ATP-binding</keyword>
<dbReference type="PROSITE" id="PS50011">
    <property type="entry name" value="PROTEIN_KINASE_DOM"/>
    <property type="match status" value="1"/>
</dbReference>
<dbReference type="PANTHER" id="PTHR46008:SF20">
    <property type="entry name" value="PROTEIN KINASE DOMAIN-CONTAINING PROTEIN"/>
    <property type="match status" value="1"/>
</dbReference>
<dbReference type="Proteomes" id="UP000243459">
    <property type="component" value="Chromosome 4"/>
</dbReference>
<dbReference type="OMA" id="KNCETRE"/>
<feature type="transmembrane region" description="Helical" evidence="4">
    <location>
        <begin position="105"/>
        <end position="128"/>
    </location>
</feature>
<feature type="region of interest" description="Disordered" evidence="3">
    <location>
        <begin position="1"/>
        <end position="66"/>
    </location>
</feature>
<feature type="domain" description="Protein kinase" evidence="5">
    <location>
        <begin position="160"/>
        <end position="451"/>
    </location>
</feature>
<reference evidence="7" key="1">
    <citation type="journal article" date="2017" name="Nat. Commun.">
        <title>The asparagus genome sheds light on the origin and evolution of a young Y chromosome.</title>
        <authorList>
            <person name="Harkess A."/>
            <person name="Zhou J."/>
            <person name="Xu C."/>
            <person name="Bowers J.E."/>
            <person name="Van der Hulst R."/>
            <person name="Ayyampalayam S."/>
            <person name="Mercati F."/>
            <person name="Riccardi P."/>
            <person name="McKain M.R."/>
            <person name="Kakrana A."/>
            <person name="Tang H."/>
            <person name="Ray J."/>
            <person name="Groenendijk J."/>
            <person name="Arikit S."/>
            <person name="Mathioni S.M."/>
            <person name="Nakano M."/>
            <person name="Shan H."/>
            <person name="Telgmann-Rauber A."/>
            <person name="Kanno A."/>
            <person name="Yue Z."/>
            <person name="Chen H."/>
            <person name="Li W."/>
            <person name="Chen Y."/>
            <person name="Xu X."/>
            <person name="Zhang Y."/>
            <person name="Luo S."/>
            <person name="Chen H."/>
            <person name="Gao J."/>
            <person name="Mao Z."/>
            <person name="Pires J.C."/>
            <person name="Luo M."/>
            <person name="Kudrna D."/>
            <person name="Wing R.A."/>
            <person name="Meyers B.C."/>
            <person name="Yi K."/>
            <person name="Kong H."/>
            <person name="Lavrijsen P."/>
            <person name="Sunseri F."/>
            <person name="Falavigna A."/>
            <person name="Ye Y."/>
            <person name="Leebens-Mack J.H."/>
            <person name="Chen G."/>
        </authorList>
    </citation>
    <scope>NUCLEOTIDE SEQUENCE [LARGE SCALE GENOMIC DNA]</scope>
    <source>
        <strain evidence="7">cv. DH0086</strain>
    </source>
</reference>
<dbReference type="Pfam" id="PF07714">
    <property type="entry name" value="PK_Tyr_Ser-Thr"/>
    <property type="match status" value="1"/>
</dbReference>
<feature type="compositionally biased region" description="Pro residues" evidence="3">
    <location>
        <begin position="1"/>
        <end position="11"/>
    </location>
</feature>
<dbReference type="InterPro" id="IPR011009">
    <property type="entry name" value="Kinase-like_dom_sf"/>
</dbReference>
<dbReference type="AlphaFoldDB" id="A0A5P1F3C3"/>
<gene>
    <name evidence="6" type="ORF">A4U43_C04F21780</name>
</gene>
<dbReference type="Gramene" id="ONK72662">
    <property type="protein sequence ID" value="ONK72662"/>
    <property type="gene ID" value="A4U43_C04F21780"/>
</dbReference>
<dbReference type="SUPFAM" id="SSF56112">
    <property type="entry name" value="Protein kinase-like (PK-like)"/>
    <property type="match status" value="1"/>
</dbReference>
<dbReference type="Gene3D" id="3.30.200.20">
    <property type="entry name" value="Phosphorylase Kinase, domain 1"/>
    <property type="match status" value="1"/>
</dbReference>
<proteinExistence type="predicted"/>
<dbReference type="PANTHER" id="PTHR46008">
    <property type="entry name" value="LEAF RUST 10 DISEASE-RESISTANCE LOCUS RECEPTOR-LIKE PROTEIN KINASE-LIKE 1.4"/>
    <property type="match status" value="1"/>
</dbReference>
<feature type="compositionally biased region" description="Basic residues" evidence="3">
    <location>
        <begin position="53"/>
        <end position="63"/>
    </location>
</feature>
<evidence type="ECO:0000256" key="3">
    <source>
        <dbReference type="SAM" id="MobiDB-lite"/>
    </source>
</evidence>
<protein>
    <recommendedName>
        <fullName evidence="5">Protein kinase domain-containing protein</fullName>
    </recommendedName>
</protein>
<dbReference type="SMART" id="SM00219">
    <property type="entry name" value="TyrKc"/>
    <property type="match status" value="1"/>
</dbReference>
<keyword evidence="7" id="KW-1185">Reference proteome</keyword>
<dbReference type="Gene3D" id="1.10.510.10">
    <property type="entry name" value="Transferase(Phosphotransferase) domain 1"/>
    <property type="match status" value="1"/>
</dbReference>
<evidence type="ECO:0000313" key="7">
    <source>
        <dbReference type="Proteomes" id="UP000243459"/>
    </source>
</evidence>
<keyword evidence="4" id="KW-0812">Transmembrane</keyword>
<keyword evidence="1" id="KW-0547">Nucleotide-binding</keyword>
<dbReference type="InterPro" id="IPR001245">
    <property type="entry name" value="Ser-Thr/Tyr_kinase_cat_dom"/>
</dbReference>
<dbReference type="GO" id="GO:0005524">
    <property type="term" value="F:ATP binding"/>
    <property type="evidence" value="ECO:0007669"/>
    <property type="project" value="UniProtKB-KW"/>
</dbReference>
<dbReference type="GO" id="GO:0004713">
    <property type="term" value="F:protein tyrosine kinase activity"/>
    <property type="evidence" value="ECO:0007669"/>
    <property type="project" value="InterPro"/>
</dbReference>
<accession>A0A5P1F3C3</accession>
<dbReference type="EMBL" id="CM007384">
    <property type="protein sequence ID" value="ONK72662.1"/>
    <property type="molecule type" value="Genomic_DNA"/>
</dbReference>
<evidence type="ECO:0000259" key="5">
    <source>
        <dbReference type="PROSITE" id="PS50011"/>
    </source>
</evidence>
<evidence type="ECO:0000313" key="6">
    <source>
        <dbReference type="EMBL" id="ONK72662.1"/>
    </source>
</evidence>
<feature type="compositionally biased region" description="Low complexity" evidence="3">
    <location>
        <begin position="12"/>
        <end position="33"/>
    </location>
</feature>
<name>A0A5P1F3C3_ASPOF</name>
<dbReference type="InterPro" id="IPR000719">
    <property type="entry name" value="Prot_kinase_dom"/>
</dbReference>
<evidence type="ECO:0000256" key="2">
    <source>
        <dbReference type="ARBA" id="ARBA00022840"/>
    </source>
</evidence>
<dbReference type="InterPro" id="IPR020635">
    <property type="entry name" value="Tyr_kinase_cat_dom"/>
</dbReference>
<keyword evidence="4" id="KW-0472">Membrane</keyword>
<organism evidence="6 7">
    <name type="scientific">Asparagus officinalis</name>
    <name type="common">Garden asparagus</name>
    <dbReference type="NCBI Taxonomy" id="4686"/>
    <lineage>
        <taxon>Eukaryota</taxon>
        <taxon>Viridiplantae</taxon>
        <taxon>Streptophyta</taxon>
        <taxon>Embryophyta</taxon>
        <taxon>Tracheophyta</taxon>
        <taxon>Spermatophyta</taxon>
        <taxon>Magnoliopsida</taxon>
        <taxon>Liliopsida</taxon>
        <taxon>Asparagales</taxon>
        <taxon>Asparagaceae</taxon>
        <taxon>Asparagoideae</taxon>
        <taxon>Asparagus</taxon>
    </lineage>
</organism>